<protein>
    <recommendedName>
        <fullName evidence="3 13">Telomerase reverse transcriptase</fullName>
        <ecNumber evidence="2 13">2.7.7.49</ecNumber>
    </recommendedName>
    <alternativeName>
        <fullName evidence="13">Telomerase catalytic subunit</fullName>
    </alternativeName>
</protein>
<name>A0AAX6G9S1_IRIPA</name>
<dbReference type="InterPro" id="IPR049139">
    <property type="entry name" value="TERT_C"/>
</dbReference>
<dbReference type="Pfam" id="PF12009">
    <property type="entry name" value="Telomerase_RBD"/>
    <property type="match status" value="1"/>
</dbReference>
<comment type="function">
    <text evidence="13">Telomerase is a ribonucleoprotein enzyme essential for the replication of chromosome termini in most eukaryotes. It elongates telomeres. It is a reverse transcriptase that adds simple sequence repeats to chromosome ends by copying a template sequence within the RNA component of the enzyme.</text>
</comment>
<evidence type="ECO:0000256" key="11">
    <source>
        <dbReference type="ARBA" id="ARBA00023242"/>
    </source>
</evidence>
<keyword evidence="6 13" id="KW-0548">Nucleotidyltransferase</keyword>
<dbReference type="GO" id="GO:0042162">
    <property type="term" value="F:telomeric DNA binding"/>
    <property type="evidence" value="ECO:0007669"/>
    <property type="project" value="TreeGrafter"/>
</dbReference>
<keyword evidence="5 13" id="KW-0808">Transferase</keyword>
<dbReference type="GO" id="GO:0000333">
    <property type="term" value="C:telomerase catalytic core complex"/>
    <property type="evidence" value="ECO:0007669"/>
    <property type="project" value="TreeGrafter"/>
</dbReference>
<evidence type="ECO:0000256" key="7">
    <source>
        <dbReference type="ARBA" id="ARBA00022723"/>
    </source>
</evidence>
<comment type="similarity">
    <text evidence="1 13">Belongs to the reverse transcriptase family. Telomerase subfamily.</text>
</comment>
<gene>
    <name evidence="16" type="ORF">M6B38_378270</name>
</gene>
<keyword evidence="10 13" id="KW-0695">RNA-directed DNA polymerase</keyword>
<evidence type="ECO:0000256" key="5">
    <source>
        <dbReference type="ARBA" id="ARBA00022679"/>
    </source>
</evidence>
<proteinExistence type="inferred from homology"/>
<evidence type="ECO:0000313" key="17">
    <source>
        <dbReference type="Proteomes" id="UP001140949"/>
    </source>
</evidence>
<evidence type="ECO:0000256" key="6">
    <source>
        <dbReference type="ARBA" id="ARBA00022695"/>
    </source>
</evidence>
<evidence type="ECO:0000256" key="3">
    <source>
        <dbReference type="ARBA" id="ARBA00016182"/>
    </source>
</evidence>
<dbReference type="CDD" id="cd01648">
    <property type="entry name" value="TERT"/>
    <property type="match status" value="1"/>
</dbReference>
<keyword evidence="9 13" id="KW-0779">Telomere</keyword>
<dbReference type="Gene3D" id="1.10.132.70">
    <property type="match status" value="1"/>
</dbReference>
<dbReference type="GO" id="GO:0000781">
    <property type="term" value="C:chromosome, telomeric region"/>
    <property type="evidence" value="ECO:0007669"/>
    <property type="project" value="UniProtKB-SubCell"/>
</dbReference>
<comment type="subcellular location">
    <subcellularLocation>
        <location evidence="13">Nucleus</location>
    </subcellularLocation>
    <subcellularLocation>
        <location evidence="13">Chromosome</location>
        <location evidence="13">Telomere</location>
    </subcellularLocation>
</comment>
<comment type="catalytic activity">
    <reaction evidence="12 13">
        <text>DNA(n) + a 2'-deoxyribonucleoside 5'-triphosphate = DNA(n+1) + diphosphate</text>
        <dbReference type="Rhea" id="RHEA:22508"/>
        <dbReference type="Rhea" id="RHEA-COMP:17339"/>
        <dbReference type="Rhea" id="RHEA-COMP:17340"/>
        <dbReference type="ChEBI" id="CHEBI:33019"/>
        <dbReference type="ChEBI" id="CHEBI:61560"/>
        <dbReference type="ChEBI" id="CHEBI:173112"/>
        <dbReference type="EC" id="2.7.7.49"/>
    </reaction>
</comment>
<evidence type="ECO:0000256" key="8">
    <source>
        <dbReference type="ARBA" id="ARBA00022842"/>
    </source>
</evidence>
<keyword evidence="11 13" id="KW-0539">Nucleus</keyword>
<dbReference type="PANTHER" id="PTHR12066">
    <property type="entry name" value="TELOMERASE REVERSE TRANSCRIPTASE"/>
    <property type="match status" value="1"/>
</dbReference>
<dbReference type="GO" id="GO:0003720">
    <property type="term" value="F:telomerase activity"/>
    <property type="evidence" value="ECO:0007669"/>
    <property type="project" value="InterPro"/>
</dbReference>
<keyword evidence="4 13" id="KW-0158">Chromosome</keyword>
<sequence length="1297" mass="147671">MARKRKPPPVLHKSLDGRSRSLGDAILSLLPRPPPPSPEQCRCCRGGLCLACLGRSHLVDGEADPAEYRNLLARSFCYVPPSAPPPPLLFTPCGHTQRKVVRNTIEKLMSDPKSRVNLLCVGYNEQSRFSSNGEALSTHAWDILLERIGDRLMIFLLEHSSIFLYLTNRSYQQVTGPPLSEMLEGCTRKRQRVNYEEKVEKFPSVAGCTSVCDNHDDAIQSSATTVGSRNYLACGFHSKSRKHKRLFSRHRMRKHKKLLLEPVGPSASDRSRKALDLGDGNSVGIHELSLLQDAEAIDNEKSCSNNAEEKTSGPFASTSAENNGHAPFLVLDNPPDRKSRMGNLGSQSHLERNSHCFHGFKLGTAGKAATDDKINRRRMFYNTSWSSSVFRKEHILNKVKPDGPGAASLLEHIFGLSIKDFRACSCHDGASASSSDCSYHYLLGLLKSLIRNSQNCLHKKMLRKCCPSTILNKYKKDGRGSASEVEDERSSSIEVEKRSTVSEQSSCNLICRSPTVTNGKLQSEQLVEGASRLCASKSEIANCHFKYDQIVSFIWSVTRRIIPVDFLGDASSMRALISSIAKFVALGIYEDFSLDQCLYNLDISHYKFFSNLRFSRSFQYKIVKEIWKCKFAKKGLHKSSDIRRVLQHQTLRSWIQWFFSEIVVPLISSSFYVTERQGERNCVFYYPKAVWIRLVRSPIDCLDAGHYRLMEYSLVTSIVKARGFGFSRVRLIPKKHDIRIITNARIPSKLLYFYKSINTSLKELHAVLKTIKQEHPQLLGSSVFGYNEIHKEWSQFLPTLRGRKQKIPNVYIVVADVAKAFDSIDQDKLLEILKGIVKNDMYFLREYTHVVCTKKCVRTFTDQISCEDHGSNNQIIRSKVAARVCSSPSIIIDQGRSKCVDKKTLHSLMAKHLLGNILRIGRRFYLQKVGICQGGSISSLLCSFYLAHLERSKILPHLEKARGLKSEPSCDAYRKKDLDRDDMSCIRNSAIINLHKQDVSLETDLWHRRDHTSGCTDDVRHENSSSPSNMLLRLIDDFLFISTSKEQATTFFNRVYKGFGEYNCNMNNSKFGLNFDLGKAKHLPNRLYTGADGIQFLPWSGLLINCRTLEIQADYTRYLNIHIRFTITVQANDNAGSSLKAKLCDYMHPKCNAIFYDSNINSSTIVRLNAYQAFLLCAMKFHCYVCCIPNNTELNPSYLLEIIERSFRYMYKLVKNQMYSMKVHNTHPVLRLKREEMIWLGLSAYIWILKKKQARHKKLLKLLRCKLFDCGKIIDDLSSLKYATEDSHSSVFQDIKF</sequence>
<accession>A0AAX6G9S1</accession>
<evidence type="ECO:0000256" key="9">
    <source>
        <dbReference type="ARBA" id="ARBA00022895"/>
    </source>
</evidence>
<dbReference type="EC" id="2.7.7.49" evidence="2 13"/>
<feature type="region of interest" description="Disordered" evidence="14">
    <location>
        <begin position="257"/>
        <end position="278"/>
    </location>
</feature>
<dbReference type="GO" id="GO:0070034">
    <property type="term" value="F:telomerase RNA binding"/>
    <property type="evidence" value="ECO:0007669"/>
    <property type="project" value="TreeGrafter"/>
</dbReference>
<keyword evidence="7 13" id="KW-0479">Metal-binding</keyword>
<dbReference type="InterPro" id="IPR003545">
    <property type="entry name" value="Telomerase_RT"/>
</dbReference>
<keyword evidence="8 13" id="KW-0460">Magnesium</keyword>
<evidence type="ECO:0000256" key="10">
    <source>
        <dbReference type="ARBA" id="ARBA00022918"/>
    </source>
</evidence>
<dbReference type="GO" id="GO:0007004">
    <property type="term" value="P:telomere maintenance via telomerase"/>
    <property type="evidence" value="ECO:0007669"/>
    <property type="project" value="TreeGrafter"/>
</dbReference>
<dbReference type="EMBL" id="JANAVB010021796">
    <property type="protein sequence ID" value="KAJ6825045.1"/>
    <property type="molecule type" value="Genomic_DNA"/>
</dbReference>
<evidence type="ECO:0000256" key="2">
    <source>
        <dbReference type="ARBA" id="ARBA00012493"/>
    </source>
</evidence>
<feature type="domain" description="Reverse transcriptase" evidence="15">
    <location>
        <begin position="713"/>
        <end position="1104"/>
    </location>
</feature>
<dbReference type="SMART" id="SM00975">
    <property type="entry name" value="Telomerase_RBD"/>
    <property type="match status" value="1"/>
</dbReference>
<keyword evidence="17" id="KW-1185">Reference proteome</keyword>
<evidence type="ECO:0000256" key="12">
    <source>
        <dbReference type="ARBA" id="ARBA00048173"/>
    </source>
</evidence>
<evidence type="ECO:0000313" key="16">
    <source>
        <dbReference type="EMBL" id="KAJ6825045.1"/>
    </source>
</evidence>
<dbReference type="Proteomes" id="UP001140949">
    <property type="component" value="Unassembled WGS sequence"/>
</dbReference>
<evidence type="ECO:0000256" key="4">
    <source>
        <dbReference type="ARBA" id="ARBA00022454"/>
    </source>
</evidence>
<organism evidence="16 17">
    <name type="scientific">Iris pallida</name>
    <name type="common">Sweet iris</name>
    <dbReference type="NCBI Taxonomy" id="29817"/>
    <lineage>
        <taxon>Eukaryota</taxon>
        <taxon>Viridiplantae</taxon>
        <taxon>Streptophyta</taxon>
        <taxon>Embryophyta</taxon>
        <taxon>Tracheophyta</taxon>
        <taxon>Spermatophyta</taxon>
        <taxon>Magnoliopsida</taxon>
        <taxon>Liliopsida</taxon>
        <taxon>Asparagales</taxon>
        <taxon>Iridaceae</taxon>
        <taxon>Iridoideae</taxon>
        <taxon>Irideae</taxon>
        <taxon>Iris</taxon>
    </lineage>
</organism>
<dbReference type="Gene3D" id="3.30.70.2630">
    <property type="match status" value="1"/>
</dbReference>
<dbReference type="GO" id="GO:0046872">
    <property type="term" value="F:metal ion binding"/>
    <property type="evidence" value="ECO:0007669"/>
    <property type="project" value="UniProtKB-KW"/>
</dbReference>
<evidence type="ECO:0000256" key="13">
    <source>
        <dbReference type="RuleBase" id="RU365061"/>
    </source>
</evidence>
<dbReference type="InterPro" id="IPR021891">
    <property type="entry name" value="Telomerase_RBD"/>
</dbReference>
<dbReference type="PANTHER" id="PTHR12066:SF0">
    <property type="entry name" value="TELOMERASE REVERSE TRANSCRIPTASE"/>
    <property type="match status" value="1"/>
</dbReference>
<reference evidence="16" key="1">
    <citation type="journal article" date="2023" name="GigaByte">
        <title>Genome assembly of the bearded iris, Iris pallida Lam.</title>
        <authorList>
            <person name="Bruccoleri R.E."/>
            <person name="Oakeley E.J."/>
            <person name="Faust A.M.E."/>
            <person name="Altorfer M."/>
            <person name="Dessus-Babus S."/>
            <person name="Burckhardt D."/>
            <person name="Oertli M."/>
            <person name="Naumann U."/>
            <person name="Petersen F."/>
            <person name="Wong J."/>
        </authorList>
    </citation>
    <scope>NUCLEOTIDE SEQUENCE</scope>
    <source>
        <strain evidence="16">GSM-AAB239-AS_SAM_17_03QT</strain>
    </source>
</reference>
<dbReference type="InterPro" id="IPR000477">
    <property type="entry name" value="RT_dom"/>
</dbReference>
<dbReference type="PRINTS" id="PR01365">
    <property type="entry name" value="TELOMERASERT"/>
</dbReference>
<dbReference type="Gene3D" id="1.10.357.90">
    <property type="match status" value="1"/>
</dbReference>
<comment type="caution">
    <text evidence="16">The sequence shown here is derived from an EMBL/GenBank/DDBJ whole genome shotgun (WGS) entry which is preliminary data.</text>
</comment>
<dbReference type="Pfam" id="PF21399">
    <property type="entry name" value="TERT_C"/>
    <property type="match status" value="1"/>
</dbReference>
<evidence type="ECO:0000256" key="1">
    <source>
        <dbReference type="ARBA" id="ARBA00008001"/>
    </source>
</evidence>
<dbReference type="FunFam" id="3.30.70.2630:FF:000002">
    <property type="entry name" value="Telomerase reverse transcriptase"/>
    <property type="match status" value="1"/>
</dbReference>
<reference evidence="16" key="2">
    <citation type="submission" date="2023-04" db="EMBL/GenBank/DDBJ databases">
        <authorList>
            <person name="Bruccoleri R.E."/>
            <person name="Oakeley E.J."/>
            <person name="Faust A.-M."/>
            <person name="Dessus-Babus S."/>
            <person name="Altorfer M."/>
            <person name="Burckhardt D."/>
            <person name="Oertli M."/>
            <person name="Naumann U."/>
            <person name="Petersen F."/>
            <person name="Wong J."/>
        </authorList>
    </citation>
    <scope>NUCLEOTIDE SEQUENCE</scope>
    <source>
        <strain evidence="16">GSM-AAB239-AS_SAM_17_03QT</strain>
        <tissue evidence="16">Leaf</tissue>
    </source>
</reference>
<evidence type="ECO:0000259" key="15">
    <source>
        <dbReference type="PROSITE" id="PS50878"/>
    </source>
</evidence>
<feature type="region of interest" description="Disordered" evidence="14">
    <location>
        <begin position="301"/>
        <end position="339"/>
    </location>
</feature>
<dbReference type="PROSITE" id="PS50878">
    <property type="entry name" value="RT_POL"/>
    <property type="match status" value="1"/>
</dbReference>
<evidence type="ECO:0000256" key="14">
    <source>
        <dbReference type="SAM" id="MobiDB-lite"/>
    </source>
</evidence>